<comment type="caution">
    <text evidence="1">The sequence shown here is derived from an EMBL/GenBank/DDBJ whole genome shotgun (WGS) entry which is preliminary data.</text>
</comment>
<protein>
    <submittedName>
        <fullName evidence="1">Uncharacterized protein</fullName>
    </submittedName>
</protein>
<reference evidence="1" key="1">
    <citation type="journal article" date="2020" name="mSystems">
        <title>Genome- and Community-Level Interaction Insights into Carbon Utilization and Element Cycling Functions of Hydrothermarchaeota in Hydrothermal Sediment.</title>
        <authorList>
            <person name="Zhou Z."/>
            <person name="Liu Y."/>
            <person name="Xu W."/>
            <person name="Pan J."/>
            <person name="Luo Z.H."/>
            <person name="Li M."/>
        </authorList>
    </citation>
    <scope>NUCLEOTIDE SEQUENCE [LARGE SCALE GENOMIC DNA]</scope>
    <source>
        <strain evidence="1">SpSt-914</strain>
    </source>
</reference>
<gene>
    <name evidence="1" type="ORF">ENX16_06840</name>
</gene>
<organism evidence="1">
    <name type="scientific">candidate division WOR-3 bacterium</name>
    <dbReference type="NCBI Taxonomy" id="2052148"/>
    <lineage>
        <taxon>Bacteria</taxon>
        <taxon>Bacteria division WOR-3</taxon>
    </lineage>
</organism>
<proteinExistence type="predicted"/>
<sequence>MGGAQQYSGKSIIDPVSVIDSTPADYVVYVQASGKWIRVVRKEDKQLVFAGSLPEQYLGTYLQYIRKLLLKLTASR</sequence>
<evidence type="ECO:0000313" key="1">
    <source>
        <dbReference type="EMBL" id="HGD13772.1"/>
    </source>
</evidence>
<dbReference type="AlphaFoldDB" id="A0A7V3V0K4"/>
<dbReference type="EMBL" id="DTMZ01000169">
    <property type="protein sequence ID" value="HGD13772.1"/>
    <property type="molecule type" value="Genomic_DNA"/>
</dbReference>
<accession>A0A7V3V0K4</accession>
<name>A0A7V3V0K4_UNCW3</name>